<dbReference type="Pfam" id="PF10521">
    <property type="entry name" value="Tti2"/>
    <property type="match status" value="1"/>
</dbReference>
<dbReference type="SUPFAM" id="SSF48371">
    <property type="entry name" value="ARM repeat"/>
    <property type="match status" value="1"/>
</dbReference>
<name>A0A9D4KDH8_DREPO</name>
<dbReference type="OrthoDB" id="6417021at2759"/>
<dbReference type="InterPro" id="IPR016024">
    <property type="entry name" value="ARM-type_fold"/>
</dbReference>
<dbReference type="PANTHER" id="PTHR32226:SF2">
    <property type="entry name" value="TELO2-INTERACTING PROTEIN 2"/>
    <property type="match status" value="1"/>
</dbReference>
<dbReference type="Proteomes" id="UP000828390">
    <property type="component" value="Unassembled WGS sequence"/>
</dbReference>
<comment type="similarity">
    <text evidence="1">Belongs to the TTI2 family.</text>
</comment>
<accession>A0A9D4KDH8</accession>
<comment type="caution">
    <text evidence="2">The sequence shown here is derived from an EMBL/GenBank/DDBJ whole genome shotgun (WGS) entry which is preliminary data.</text>
</comment>
<dbReference type="GO" id="GO:0110078">
    <property type="term" value="C:TTT Hsp90 cochaperone complex"/>
    <property type="evidence" value="ECO:0007669"/>
    <property type="project" value="InterPro"/>
</dbReference>
<organism evidence="2 3">
    <name type="scientific">Dreissena polymorpha</name>
    <name type="common">Zebra mussel</name>
    <name type="synonym">Mytilus polymorpha</name>
    <dbReference type="NCBI Taxonomy" id="45954"/>
    <lineage>
        <taxon>Eukaryota</taxon>
        <taxon>Metazoa</taxon>
        <taxon>Spiralia</taxon>
        <taxon>Lophotrochozoa</taxon>
        <taxon>Mollusca</taxon>
        <taxon>Bivalvia</taxon>
        <taxon>Autobranchia</taxon>
        <taxon>Heteroconchia</taxon>
        <taxon>Euheterodonta</taxon>
        <taxon>Imparidentia</taxon>
        <taxon>Neoheterodontei</taxon>
        <taxon>Myida</taxon>
        <taxon>Dreissenoidea</taxon>
        <taxon>Dreissenidae</taxon>
        <taxon>Dreissena</taxon>
    </lineage>
</organism>
<gene>
    <name evidence="2" type="ORF">DPMN_111036</name>
</gene>
<reference evidence="2" key="2">
    <citation type="submission" date="2020-11" db="EMBL/GenBank/DDBJ databases">
        <authorList>
            <person name="McCartney M.A."/>
            <person name="Auch B."/>
            <person name="Kono T."/>
            <person name="Mallez S."/>
            <person name="Becker A."/>
            <person name="Gohl D.M."/>
            <person name="Silverstein K.A.T."/>
            <person name="Koren S."/>
            <person name="Bechman K.B."/>
            <person name="Herman A."/>
            <person name="Abrahante J.E."/>
            <person name="Garbe J."/>
        </authorList>
    </citation>
    <scope>NUCLEOTIDE SEQUENCE</scope>
    <source>
        <strain evidence="2">Duluth1</strain>
        <tissue evidence="2">Whole animal</tissue>
    </source>
</reference>
<dbReference type="AlphaFoldDB" id="A0A9D4KDH8"/>
<evidence type="ECO:0008006" key="4">
    <source>
        <dbReference type="Google" id="ProtNLM"/>
    </source>
</evidence>
<proteinExistence type="inferred from homology"/>
<dbReference type="EMBL" id="JAIWYP010000004">
    <property type="protein sequence ID" value="KAH3837636.1"/>
    <property type="molecule type" value="Genomic_DNA"/>
</dbReference>
<dbReference type="InterPro" id="IPR018870">
    <property type="entry name" value="Tti2"/>
</dbReference>
<dbReference type="GO" id="GO:0005829">
    <property type="term" value="C:cytosol"/>
    <property type="evidence" value="ECO:0007669"/>
    <property type="project" value="TreeGrafter"/>
</dbReference>
<protein>
    <recommendedName>
        <fullName evidence="4">TELO2-interacting protein 2</fullName>
    </recommendedName>
</protein>
<evidence type="ECO:0000313" key="2">
    <source>
        <dbReference type="EMBL" id="KAH3837636.1"/>
    </source>
</evidence>
<sequence length="521" mass="59303">MTVQLKTLVCQINVSNGQFCSDKDRDFADHLYQRHSLQSMLETVGELTRDKKWRDLCDKYISIITVLIDYAPHTWISNFIQGFNDSETFHFCVSSLKTASRFAESQSFAGRDYTVYDEADFAGLADKALVVFNLLDTLLLKQLKVGQENEKLDHWQAILQCCYFCILLLSQHVEKQLWTNSQTEKFANDMVKVLMQEFCCSTVCKLLCLDSQYVSAVETGDESKLTVKNSIFGKLLVQWKPMLQRNTWKQNPVISASFSWCLQQMSFPNLSNFIELVLPPTLLFMDGHELHHKIDGTKCLIHILNNTGGEELRWYGRAEVIYSALKLQILSTEEELLPLTHTALLLILKVLVKNPDNIGVTTKYDEVFEIILQAASHENKVALRRVHTAPLSTFIEALGINTVKFATNLLEVCEEYLEIPDGPSEMVRTQVLDALQSFIKVCYPRIPAHSMRIVKLLVKFIHSVYTKQDQIPALVLEQLTSKCGSCLSLLKTLDNKFISEAVQGLCKLPFNEGVINLLNKI</sequence>
<keyword evidence="3" id="KW-1185">Reference proteome</keyword>
<dbReference type="GO" id="GO:0005634">
    <property type="term" value="C:nucleus"/>
    <property type="evidence" value="ECO:0007669"/>
    <property type="project" value="TreeGrafter"/>
</dbReference>
<dbReference type="PANTHER" id="PTHR32226">
    <property type="entry name" value="TELO2-INTERACTING PROTEIN 2"/>
    <property type="match status" value="1"/>
</dbReference>
<evidence type="ECO:0000256" key="1">
    <source>
        <dbReference type="ARBA" id="ARBA00034736"/>
    </source>
</evidence>
<evidence type="ECO:0000313" key="3">
    <source>
        <dbReference type="Proteomes" id="UP000828390"/>
    </source>
</evidence>
<reference evidence="2" key="1">
    <citation type="journal article" date="2019" name="bioRxiv">
        <title>The Genome of the Zebra Mussel, Dreissena polymorpha: A Resource for Invasive Species Research.</title>
        <authorList>
            <person name="McCartney M.A."/>
            <person name="Auch B."/>
            <person name="Kono T."/>
            <person name="Mallez S."/>
            <person name="Zhang Y."/>
            <person name="Obille A."/>
            <person name="Becker A."/>
            <person name="Abrahante J.E."/>
            <person name="Garbe J."/>
            <person name="Badalamenti J.P."/>
            <person name="Herman A."/>
            <person name="Mangelson H."/>
            <person name="Liachko I."/>
            <person name="Sullivan S."/>
            <person name="Sone E.D."/>
            <person name="Koren S."/>
            <person name="Silverstein K.A.T."/>
            <person name="Beckman K.B."/>
            <person name="Gohl D.M."/>
        </authorList>
    </citation>
    <scope>NUCLEOTIDE SEQUENCE</scope>
    <source>
        <strain evidence="2">Duluth1</strain>
        <tissue evidence="2">Whole animal</tissue>
    </source>
</reference>